<keyword evidence="1" id="KW-0808">Transferase</keyword>
<evidence type="ECO:0000259" key="2">
    <source>
        <dbReference type="PROSITE" id="PS51186"/>
    </source>
</evidence>
<dbReference type="EMBL" id="SCWC02000008">
    <property type="protein sequence ID" value="KAA1037586.1"/>
    <property type="molecule type" value="Genomic_DNA"/>
</dbReference>
<dbReference type="InterPro" id="IPR016181">
    <property type="entry name" value="Acyl_CoA_acyltransferase"/>
</dbReference>
<dbReference type="Pfam" id="PF13508">
    <property type="entry name" value="Acetyltransf_7"/>
    <property type="match status" value="1"/>
</dbReference>
<dbReference type="Gene3D" id="3.40.630.30">
    <property type="match status" value="1"/>
</dbReference>
<dbReference type="PANTHER" id="PTHR13947">
    <property type="entry name" value="GNAT FAMILY N-ACETYLTRANSFERASE"/>
    <property type="match status" value="1"/>
</dbReference>
<dbReference type="RefSeq" id="WP_149459646.1">
    <property type="nucleotide sequence ID" value="NZ_SCWC02000008.1"/>
</dbReference>
<dbReference type="PROSITE" id="PS51186">
    <property type="entry name" value="GNAT"/>
    <property type="match status" value="1"/>
</dbReference>
<reference evidence="3 4" key="1">
    <citation type="submission" date="2019-09" db="EMBL/GenBank/DDBJ databases">
        <authorList>
            <person name="Mazhar S."/>
            <person name="Altermann E."/>
            <person name="Hill C."/>
            <person name="Mcauliffe O."/>
        </authorList>
    </citation>
    <scope>NUCLEOTIDE SEQUENCE [LARGE SCALE GENOMIC DNA]</scope>
    <source>
        <strain evidence="3 4">ATCC 51831</strain>
    </source>
</reference>
<name>A0ABQ6R6U7_9STAP</name>
<evidence type="ECO:0000313" key="3">
    <source>
        <dbReference type="EMBL" id="KAA1037586.1"/>
    </source>
</evidence>
<feature type="domain" description="N-acetyltransferase" evidence="2">
    <location>
        <begin position="1"/>
        <end position="155"/>
    </location>
</feature>
<dbReference type="CDD" id="cd04301">
    <property type="entry name" value="NAT_SF"/>
    <property type="match status" value="1"/>
</dbReference>
<evidence type="ECO:0000313" key="4">
    <source>
        <dbReference type="Proteomes" id="UP000295735"/>
    </source>
</evidence>
<dbReference type="SUPFAM" id="SSF55729">
    <property type="entry name" value="Acyl-CoA N-acyltransferases (Nat)"/>
    <property type="match status" value="1"/>
</dbReference>
<proteinExistence type="predicted"/>
<comment type="caution">
    <text evidence="3">The sequence shown here is derived from an EMBL/GenBank/DDBJ whole genome shotgun (WGS) entry which is preliminary data.</text>
</comment>
<protein>
    <submittedName>
        <fullName evidence="3">GNAT family N-acetyltransferase</fullName>
    </submittedName>
</protein>
<accession>A0ABQ6R6U7</accession>
<sequence length="156" mass="17620">MNIRHIQQKDNPLIHSIIQRSLEAHHLAIPGSAYYDPQLGKLYEHYTADGAAYWVAEDDGELLGGIGIGPFDGDICELQKLYLKPEAQGRGISRQLMDTALSFAAAHYNKCYLETMHQLKTACILYDKYGFQLLDQPLPGSEHSAMDAWYLKDLHK</sequence>
<organism evidence="3 4">
    <name type="scientific">Macrococcus equipercicus</name>
    <dbReference type="NCBI Taxonomy" id="69967"/>
    <lineage>
        <taxon>Bacteria</taxon>
        <taxon>Bacillati</taxon>
        <taxon>Bacillota</taxon>
        <taxon>Bacilli</taxon>
        <taxon>Bacillales</taxon>
        <taxon>Staphylococcaceae</taxon>
        <taxon>Macrococcus</taxon>
    </lineage>
</organism>
<evidence type="ECO:0000256" key="1">
    <source>
        <dbReference type="ARBA" id="ARBA00022679"/>
    </source>
</evidence>
<dbReference type="Proteomes" id="UP000295735">
    <property type="component" value="Unassembled WGS sequence"/>
</dbReference>
<keyword evidence="4" id="KW-1185">Reference proteome</keyword>
<gene>
    <name evidence="3" type="ORF">ERX35_009400</name>
</gene>
<dbReference type="PANTHER" id="PTHR13947:SF37">
    <property type="entry name" value="LD18367P"/>
    <property type="match status" value="1"/>
</dbReference>
<dbReference type="InterPro" id="IPR000182">
    <property type="entry name" value="GNAT_dom"/>
</dbReference>
<dbReference type="InterPro" id="IPR050769">
    <property type="entry name" value="NAT_camello-type"/>
</dbReference>